<evidence type="ECO:0000313" key="1">
    <source>
        <dbReference type="EMBL" id="RXI05109.1"/>
    </source>
</evidence>
<dbReference type="EMBL" id="RDQH01000328">
    <property type="protein sequence ID" value="RXI05109.1"/>
    <property type="molecule type" value="Genomic_DNA"/>
</dbReference>
<evidence type="ECO:0000313" key="2">
    <source>
        <dbReference type="Proteomes" id="UP000290289"/>
    </source>
</evidence>
<dbReference type="Proteomes" id="UP000290289">
    <property type="component" value="Chromosome 2"/>
</dbReference>
<dbReference type="AlphaFoldDB" id="A0A498KA06"/>
<sequence length="127" mass="14519">MLSKKFQSSTSRCHAHGDCGEVGTVSKGCLKFYLSVPSVNFDAVVKTNQKRVELMSSLDRYLIHRGHNKMQRFSICWKSFSSQTLIKHSDERFRIITWINGAVRCNVEELHLDFSAKGTVTFAHFAF</sequence>
<proteinExistence type="predicted"/>
<protein>
    <submittedName>
        <fullName evidence="1">Uncharacterized protein</fullName>
    </submittedName>
</protein>
<keyword evidence="2" id="KW-1185">Reference proteome</keyword>
<organism evidence="1 2">
    <name type="scientific">Malus domestica</name>
    <name type="common">Apple</name>
    <name type="synonym">Pyrus malus</name>
    <dbReference type="NCBI Taxonomy" id="3750"/>
    <lineage>
        <taxon>Eukaryota</taxon>
        <taxon>Viridiplantae</taxon>
        <taxon>Streptophyta</taxon>
        <taxon>Embryophyta</taxon>
        <taxon>Tracheophyta</taxon>
        <taxon>Spermatophyta</taxon>
        <taxon>Magnoliopsida</taxon>
        <taxon>eudicotyledons</taxon>
        <taxon>Gunneridae</taxon>
        <taxon>Pentapetalae</taxon>
        <taxon>rosids</taxon>
        <taxon>fabids</taxon>
        <taxon>Rosales</taxon>
        <taxon>Rosaceae</taxon>
        <taxon>Amygdaloideae</taxon>
        <taxon>Maleae</taxon>
        <taxon>Malus</taxon>
    </lineage>
</organism>
<reference evidence="1 2" key="1">
    <citation type="submission" date="2018-10" db="EMBL/GenBank/DDBJ databases">
        <title>A high-quality apple genome assembly.</title>
        <authorList>
            <person name="Hu J."/>
        </authorList>
    </citation>
    <scope>NUCLEOTIDE SEQUENCE [LARGE SCALE GENOMIC DNA]</scope>
    <source>
        <strain evidence="2">cv. HFTH1</strain>
        <tissue evidence="1">Young leaf</tissue>
    </source>
</reference>
<name>A0A498KA06_MALDO</name>
<comment type="caution">
    <text evidence="1">The sequence shown here is derived from an EMBL/GenBank/DDBJ whole genome shotgun (WGS) entry which is preliminary data.</text>
</comment>
<accession>A0A498KA06</accession>
<gene>
    <name evidence="1" type="ORF">DVH24_006366</name>
</gene>